<accession>A0ABQ5VTJ0</accession>
<reference evidence="3" key="1">
    <citation type="journal article" date="2019" name="Int. J. Syst. Evol. Microbiol.">
        <title>The Global Catalogue of Microorganisms (GCM) 10K type strain sequencing project: providing services to taxonomists for standard genome sequencing and annotation.</title>
        <authorList>
            <consortium name="The Broad Institute Genomics Platform"/>
            <consortium name="The Broad Institute Genome Sequencing Center for Infectious Disease"/>
            <person name="Wu L."/>
            <person name="Ma J."/>
        </authorList>
    </citation>
    <scope>NUCLEOTIDE SEQUENCE [LARGE SCALE GENOMIC DNA]</scope>
    <source>
        <strain evidence="3">NBRC 110140</strain>
    </source>
</reference>
<dbReference type="Gene3D" id="3.30.70.270">
    <property type="match status" value="1"/>
</dbReference>
<dbReference type="InterPro" id="IPR029787">
    <property type="entry name" value="Nucleotide_cyclase"/>
</dbReference>
<dbReference type="Proteomes" id="UP001156694">
    <property type="component" value="Unassembled WGS sequence"/>
</dbReference>
<evidence type="ECO:0000259" key="1">
    <source>
        <dbReference type="PROSITE" id="PS50887"/>
    </source>
</evidence>
<proteinExistence type="predicted"/>
<gene>
    <name evidence="2" type="ORF">GCM10007939_09270</name>
</gene>
<dbReference type="PANTHER" id="PTHR46663:SF2">
    <property type="entry name" value="GGDEF DOMAIN-CONTAINING PROTEIN"/>
    <property type="match status" value="1"/>
</dbReference>
<dbReference type="PROSITE" id="PS50887">
    <property type="entry name" value="GGDEF"/>
    <property type="match status" value="1"/>
</dbReference>
<dbReference type="Pfam" id="PF00990">
    <property type="entry name" value="GGDEF"/>
    <property type="match status" value="1"/>
</dbReference>
<dbReference type="InterPro" id="IPR042463">
    <property type="entry name" value="HNOB_dom_associated_sf"/>
</dbReference>
<dbReference type="InterPro" id="IPR000160">
    <property type="entry name" value="GGDEF_dom"/>
</dbReference>
<dbReference type="SMART" id="SM00267">
    <property type="entry name" value="GGDEF"/>
    <property type="match status" value="1"/>
</dbReference>
<dbReference type="EMBL" id="BSNN01000002">
    <property type="protein sequence ID" value="GLQ34644.1"/>
    <property type="molecule type" value="Genomic_DNA"/>
</dbReference>
<comment type="caution">
    <text evidence="2">The sequence shown here is derived from an EMBL/GenBank/DDBJ whole genome shotgun (WGS) entry which is preliminary data.</text>
</comment>
<feature type="domain" description="GGDEF" evidence="1">
    <location>
        <begin position="197"/>
        <end position="329"/>
    </location>
</feature>
<dbReference type="InterPro" id="IPR052163">
    <property type="entry name" value="DGC-Regulatory_Protein"/>
</dbReference>
<dbReference type="PANTHER" id="PTHR46663">
    <property type="entry name" value="DIGUANYLATE CYCLASE DGCT-RELATED"/>
    <property type="match status" value="1"/>
</dbReference>
<protein>
    <submittedName>
        <fullName evidence="2">GGDEF domain-containing protein</fullName>
    </submittedName>
</protein>
<organism evidence="2 3">
    <name type="scientific">Amylibacter marinus</name>
    <dbReference type="NCBI Taxonomy" id="1475483"/>
    <lineage>
        <taxon>Bacteria</taxon>
        <taxon>Pseudomonadati</taxon>
        <taxon>Pseudomonadota</taxon>
        <taxon>Alphaproteobacteria</taxon>
        <taxon>Rhodobacterales</taxon>
        <taxon>Paracoccaceae</taxon>
        <taxon>Amylibacter</taxon>
    </lineage>
</organism>
<keyword evidence="3" id="KW-1185">Reference proteome</keyword>
<dbReference type="NCBIfam" id="TIGR00254">
    <property type="entry name" value="GGDEF"/>
    <property type="match status" value="1"/>
</dbReference>
<dbReference type="RefSeq" id="WP_284376539.1">
    <property type="nucleotide sequence ID" value="NZ_BSNN01000002.1"/>
</dbReference>
<evidence type="ECO:0000313" key="2">
    <source>
        <dbReference type="EMBL" id="GLQ34644.1"/>
    </source>
</evidence>
<dbReference type="SUPFAM" id="SSF55073">
    <property type="entry name" value="Nucleotide cyclase"/>
    <property type="match status" value="1"/>
</dbReference>
<sequence>MFQFSTKSLTTSWMFMDRFMPMHCMLDNGFKLIHLGPTLHKILNEDSAVGSSFFDHFELRNPQLFMQSAKGEADGEQSLRVNLCNGNAKRLNAIAHKLPMEQGYLVNFSLGVNAIHIIENLNLVATDFAPTDPSIDMIYLIEVQQALLRESRKVAIEMNKDRKEAYAKADRDPLTGLHNRRALHAFVNRIMRRQKFIPFALVLIDLDRFKSINDTLGHAAGDRVLKIVSEKLGLLTRPSDLVVRAGGDEFVLLLGDFSDVKAVKRLSHRIIEELEKPINFQGEKCRISASIGIRIIDSPCDFDEAYNSTDQAMYDSKKSGGGQVTIHNED</sequence>
<name>A0ABQ5VTJ0_9RHOB</name>
<dbReference type="InterPro" id="IPR043128">
    <property type="entry name" value="Rev_trsase/Diguanyl_cyclase"/>
</dbReference>
<dbReference type="CDD" id="cd01949">
    <property type="entry name" value="GGDEF"/>
    <property type="match status" value="1"/>
</dbReference>
<evidence type="ECO:0000313" key="3">
    <source>
        <dbReference type="Proteomes" id="UP001156694"/>
    </source>
</evidence>
<dbReference type="Gene3D" id="3.30.450.260">
    <property type="entry name" value="Haem NO binding associated domain"/>
    <property type="match status" value="1"/>
</dbReference>